<dbReference type="PANTHER" id="PTHR38847">
    <property type="match status" value="1"/>
</dbReference>
<evidence type="ECO:0000313" key="3">
    <source>
        <dbReference type="Proteomes" id="UP001187682"/>
    </source>
</evidence>
<name>A0AAE8MWC6_9PEZI</name>
<protein>
    <recommendedName>
        <fullName evidence="4">Secreted protein</fullName>
    </recommendedName>
</protein>
<feature type="chain" id="PRO_5042257153" description="Secreted protein" evidence="1">
    <location>
        <begin position="18"/>
        <end position="216"/>
    </location>
</feature>
<evidence type="ECO:0008006" key="4">
    <source>
        <dbReference type="Google" id="ProtNLM"/>
    </source>
</evidence>
<evidence type="ECO:0000256" key="1">
    <source>
        <dbReference type="SAM" id="SignalP"/>
    </source>
</evidence>
<proteinExistence type="predicted"/>
<dbReference type="AlphaFoldDB" id="A0AAE8MWC6"/>
<sequence length="216" mass="22400">MNMKSFFSLLLAGLVSAAPAVTPVERGLASVEARDNSIEARQATRVQFTSITASGAGCPSGTWSTVISPGQDVGTIAFNQYSVVTTTSRACTVTIRLTYPGGCTYGNFEGTTHGFALVDSGVSGSYSTSYTSTTGNNANPPNSVFSGPSWAGGNTFTKSDVAPAKVVNRSPNNAQVTVTVNTSLGLSRANGGAITTNDITFRITNQSRNSNWQTCV</sequence>
<keyword evidence="1" id="KW-0732">Signal</keyword>
<organism evidence="2 3">
    <name type="scientific">Cephalotrichum gorgonifer</name>
    <dbReference type="NCBI Taxonomy" id="2041049"/>
    <lineage>
        <taxon>Eukaryota</taxon>
        <taxon>Fungi</taxon>
        <taxon>Dikarya</taxon>
        <taxon>Ascomycota</taxon>
        <taxon>Pezizomycotina</taxon>
        <taxon>Sordariomycetes</taxon>
        <taxon>Hypocreomycetidae</taxon>
        <taxon>Microascales</taxon>
        <taxon>Microascaceae</taxon>
        <taxon>Cephalotrichum</taxon>
    </lineage>
</organism>
<dbReference type="InterPro" id="IPR025649">
    <property type="entry name" value="DUF4360"/>
</dbReference>
<keyword evidence="3" id="KW-1185">Reference proteome</keyword>
<reference evidence="2" key="1">
    <citation type="submission" date="2018-03" db="EMBL/GenBank/DDBJ databases">
        <authorList>
            <person name="Guldener U."/>
        </authorList>
    </citation>
    <scope>NUCLEOTIDE SEQUENCE</scope>
</reference>
<dbReference type="EMBL" id="ONZQ02000004">
    <property type="protein sequence ID" value="SPO00607.1"/>
    <property type="molecule type" value="Genomic_DNA"/>
</dbReference>
<dbReference type="Proteomes" id="UP001187682">
    <property type="component" value="Unassembled WGS sequence"/>
</dbReference>
<dbReference type="PANTHER" id="PTHR38847:SF1">
    <property type="entry name" value="PSEUDOURIDINE SYNTHASE RSUA_RLUA-LIKE DOMAIN-CONTAINING PROTEIN"/>
    <property type="match status" value="1"/>
</dbReference>
<comment type="caution">
    <text evidence="2">The sequence shown here is derived from an EMBL/GenBank/DDBJ whole genome shotgun (WGS) entry which is preliminary data.</text>
</comment>
<gene>
    <name evidence="2" type="ORF">DNG_03356</name>
</gene>
<dbReference type="Pfam" id="PF14273">
    <property type="entry name" value="DUF4360"/>
    <property type="match status" value="1"/>
</dbReference>
<evidence type="ECO:0000313" key="2">
    <source>
        <dbReference type="EMBL" id="SPO00607.1"/>
    </source>
</evidence>
<accession>A0AAE8MWC6</accession>
<feature type="signal peptide" evidence="1">
    <location>
        <begin position="1"/>
        <end position="17"/>
    </location>
</feature>